<reference evidence="3 4" key="1">
    <citation type="submission" date="2018-01" db="EMBL/GenBank/DDBJ databases">
        <title>Complete genome sequence of Salinigranum rubrum GX10T, an extremely halophilic archaeon isolated from a marine solar saltern.</title>
        <authorList>
            <person name="Han S."/>
        </authorList>
    </citation>
    <scope>NUCLEOTIDE SEQUENCE [LARGE SCALE GENOMIC DNA]</scope>
    <source>
        <strain evidence="3 4">GX10</strain>
    </source>
</reference>
<gene>
    <name evidence="3" type="ORF">C2R22_15465</name>
</gene>
<dbReference type="Proteomes" id="UP000236584">
    <property type="component" value="Chromosome"/>
</dbReference>
<feature type="region of interest" description="Disordered" evidence="1">
    <location>
        <begin position="398"/>
        <end position="435"/>
    </location>
</feature>
<feature type="compositionally biased region" description="Basic residues" evidence="1">
    <location>
        <begin position="400"/>
        <end position="409"/>
    </location>
</feature>
<evidence type="ECO:0000256" key="1">
    <source>
        <dbReference type="SAM" id="MobiDB-lite"/>
    </source>
</evidence>
<feature type="region of interest" description="Disordered" evidence="1">
    <location>
        <begin position="233"/>
        <end position="269"/>
    </location>
</feature>
<evidence type="ECO:0000313" key="3">
    <source>
        <dbReference type="EMBL" id="AUV82865.1"/>
    </source>
</evidence>
<dbReference type="InterPro" id="IPR002881">
    <property type="entry name" value="DUF58"/>
</dbReference>
<keyword evidence="4" id="KW-1185">Reference proteome</keyword>
<feature type="domain" description="DUF58" evidence="2">
    <location>
        <begin position="121"/>
        <end position="254"/>
    </location>
</feature>
<feature type="compositionally biased region" description="Basic residues" evidence="1">
    <location>
        <begin position="238"/>
        <end position="253"/>
    </location>
</feature>
<evidence type="ECO:0000259" key="2">
    <source>
        <dbReference type="Pfam" id="PF01882"/>
    </source>
</evidence>
<accession>A0A2I8VLU7</accession>
<sequence>MSLPEPVDADLAVEIETPMASRQTTTGPTATMDAGVREATGETTLVWDVAGHYRLDAPTVTLRDRAGLFVARLAVGDAFDVSVDPPHVGRVALGRTGRELVEDAERKSKLNIRSGIEPEGVRPHVLGDSIRYVDWKATARRNELHVREFNMERGRSAGLVIDTRQSMSEGPVGRTKLDHVRHLALSLQESARAQHLPVGVFVCDETGVVHRIPARLRSDAVRKRIRELQADPVDRGHRGTSGRHGVGRVRTRRSPVAASRTARALDGDGSPFATRLRPFFARNERPSRLGLVSDDPLYEAVMSFRGQQSGPAITYLFTDDTHRETLPESLRAATRGDGEAVVFLTPSVLFDPDTLSNPKVAYDRFVEFERFRRSIAALPRVSVYEVGPGEELAMVLSKSGGRRRQRTNGHTRQTAGGSGGFAATPTTAAAVEDGE</sequence>
<name>A0A2I8VLU7_9EURY</name>
<dbReference type="Pfam" id="PF01882">
    <property type="entry name" value="DUF58"/>
    <property type="match status" value="1"/>
</dbReference>
<dbReference type="PANTHER" id="PTHR33608">
    <property type="entry name" value="BLL2464 PROTEIN"/>
    <property type="match status" value="1"/>
</dbReference>
<dbReference type="PANTHER" id="PTHR33608:SF6">
    <property type="entry name" value="BLL2464 PROTEIN"/>
    <property type="match status" value="1"/>
</dbReference>
<feature type="compositionally biased region" description="Low complexity" evidence="1">
    <location>
        <begin position="421"/>
        <end position="435"/>
    </location>
</feature>
<proteinExistence type="predicted"/>
<dbReference type="RefSeq" id="WP_103426554.1">
    <property type="nucleotide sequence ID" value="NZ_CP026309.1"/>
</dbReference>
<dbReference type="OrthoDB" id="31512at2157"/>
<dbReference type="EMBL" id="CP026309">
    <property type="protein sequence ID" value="AUV82865.1"/>
    <property type="molecule type" value="Genomic_DNA"/>
</dbReference>
<evidence type="ECO:0000313" key="4">
    <source>
        <dbReference type="Proteomes" id="UP000236584"/>
    </source>
</evidence>
<organism evidence="3 4">
    <name type="scientific">Salinigranum rubrum</name>
    <dbReference type="NCBI Taxonomy" id="755307"/>
    <lineage>
        <taxon>Archaea</taxon>
        <taxon>Methanobacteriati</taxon>
        <taxon>Methanobacteriota</taxon>
        <taxon>Stenosarchaea group</taxon>
        <taxon>Halobacteria</taxon>
        <taxon>Halobacteriales</taxon>
        <taxon>Haloferacaceae</taxon>
        <taxon>Salinigranum</taxon>
    </lineage>
</organism>
<protein>
    <recommendedName>
        <fullName evidence="2">DUF58 domain-containing protein</fullName>
    </recommendedName>
</protein>
<dbReference type="GeneID" id="35593519"/>
<dbReference type="AlphaFoldDB" id="A0A2I8VLU7"/>
<dbReference type="KEGG" id="srub:C2R22_15465"/>